<organism evidence="6 7">
    <name type="scientific">Rhizobium alvei</name>
    <dbReference type="NCBI Taxonomy" id="1132659"/>
    <lineage>
        <taxon>Bacteria</taxon>
        <taxon>Pseudomonadati</taxon>
        <taxon>Pseudomonadota</taxon>
        <taxon>Alphaproteobacteria</taxon>
        <taxon>Hyphomicrobiales</taxon>
        <taxon>Rhizobiaceae</taxon>
        <taxon>Rhizobium/Agrobacterium group</taxon>
        <taxon>Rhizobium</taxon>
    </lineage>
</organism>
<dbReference type="RefSeq" id="WP_304377143.1">
    <property type="nucleotide sequence ID" value="NZ_JAUOZU010000009.1"/>
</dbReference>
<evidence type="ECO:0000256" key="4">
    <source>
        <dbReference type="ARBA" id="ARBA00023288"/>
    </source>
</evidence>
<evidence type="ECO:0000256" key="2">
    <source>
        <dbReference type="ARBA" id="ARBA00008681"/>
    </source>
</evidence>
<evidence type="ECO:0000259" key="5">
    <source>
        <dbReference type="Pfam" id="PF05433"/>
    </source>
</evidence>
<evidence type="ECO:0000313" key="7">
    <source>
        <dbReference type="Proteomes" id="UP001174932"/>
    </source>
</evidence>
<evidence type="ECO:0000256" key="1">
    <source>
        <dbReference type="ARBA" id="ARBA00004459"/>
    </source>
</evidence>
<dbReference type="InterPro" id="IPR008816">
    <property type="entry name" value="Gly_zipper_2TM_dom"/>
</dbReference>
<sequence>MNKILVIGAMSLALASCTTTERNAVVGGVTGATVGAVVSGKPGGVLAGAAIGATAGVLLGKASKPDHCRYRDRRGRVYIARCP</sequence>
<dbReference type="Pfam" id="PF05433">
    <property type="entry name" value="Rick_17kDa_Anti"/>
    <property type="match status" value="1"/>
</dbReference>
<reference evidence="6" key="1">
    <citation type="journal article" date="2015" name="Int. J. Syst. Evol. Microbiol.">
        <title>Rhizobium alvei sp. nov., isolated from a freshwater river.</title>
        <authorList>
            <person name="Sheu S.Y."/>
            <person name="Huang H.W."/>
            <person name="Young C.C."/>
            <person name="Chen W.M."/>
        </authorList>
    </citation>
    <scope>NUCLEOTIDE SEQUENCE</scope>
    <source>
        <strain evidence="6">TNR-22</strain>
    </source>
</reference>
<dbReference type="EMBL" id="JAUOZU010000009">
    <property type="protein sequence ID" value="MDO6965212.1"/>
    <property type="molecule type" value="Genomic_DNA"/>
</dbReference>
<gene>
    <name evidence="6" type="ORF">Q4481_14690</name>
</gene>
<reference evidence="6" key="2">
    <citation type="submission" date="2023-07" db="EMBL/GenBank/DDBJ databases">
        <authorList>
            <person name="Shen H."/>
        </authorList>
    </citation>
    <scope>NUCLEOTIDE SEQUENCE</scope>
    <source>
        <strain evidence="6">TNR-22</strain>
    </source>
</reference>
<dbReference type="PROSITE" id="PS51257">
    <property type="entry name" value="PROKAR_LIPOPROTEIN"/>
    <property type="match status" value="1"/>
</dbReference>
<feature type="domain" description="Glycine zipper 2TM" evidence="5">
    <location>
        <begin position="24"/>
        <end position="61"/>
    </location>
</feature>
<keyword evidence="4" id="KW-0449">Lipoprotein</keyword>
<comment type="caution">
    <text evidence="6">The sequence shown here is derived from an EMBL/GenBank/DDBJ whole genome shotgun (WGS) entry which is preliminary data.</text>
</comment>
<evidence type="ECO:0000256" key="3">
    <source>
        <dbReference type="ARBA" id="ARBA00015281"/>
    </source>
</evidence>
<dbReference type="Proteomes" id="UP001174932">
    <property type="component" value="Unassembled WGS sequence"/>
</dbReference>
<comment type="subcellular location">
    <subcellularLocation>
        <location evidence="1">Cell outer membrane</location>
        <topology evidence="1">Lipid-anchor</topology>
    </subcellularLocation>
</comment>
<name>A0ABT8YPI4_9HYPH</name>
<accession>A0ABT8YPI4</accession>
<keyword evidence="7" id="KW-1185">Reference proteome</keyword>
<protein>
    <recommendedName>
        <fullName evidence="3">17 kDa surface antigen</fullName>
    </recommendedName>
</protein>
<comment type="similarity">
    <text evidence="2">Belongs to the rickettsiale 17 kDa surface antigen family.</text>
</comment>
<evidence type="ECO:0000313" key="6">
    <source>
        <dbReference type="EMBL" id="MDO6965212.1"/>
    </source>
</evidence>
<proteinExistence type="inferred from homology"/>